<dbReference type="AlphaFoldDB" id="A0A9P7UBN1"/>
<evidence type="ECO:0000313" key="2">
    <source>
        <dbReference type="Proteomes" id="UP000699042"/>
    </source>
</evidence>
<accession>A0A9P7UBN1</accession>
<reference evidence="1" key="1">
    <citation type="submission" date="2021-05" db="EMBL/GenBank/DDBJ databases">
        <title>Comparative genomics of three Colletotrichum scovillei strains and genetic complementation revealed genes involved fungal growth and virulence on chili pepper.</title>
        <authorList>
            <person name="Hsieh D.-K."/>
            <person name="Chuang S.-C."/>
            <person name="Chen C.-Y."/>
            <person name="Chao Y.-T."/>
            <person name="Lu M.-Y.J."/>
            <person name="Lee M.-H."/>
            <person name="Shih M.-C."/>
        </authorList>
    </citation>
    <scope>NUCLEOTIDE SEQUENCE</scope>
    <source>
        <strain evidence="1">Coll-153</strain>
    </source>
</reference>
<protein>
    <submittedName>
        <fullName evidence="1">Uncharacterized protein</fullName>
    </submittedName>
</protein>
<dbReference type="Proteomes" id="UP000699042">
    <property type="component" value="Unassembled WGS sequence"/>
</dbReference>
<organism evidence="1 2">
    <name type="scientific">Colletotrichum scovillei</name>
    <dbReference type="NCBI Taxonomy" id="1209932"/>
    <lineage>
        <taxon>Eukaryota</taxon>
        <taxon>Fungi</taxon>
        <taxon>Dikarya</taxon>
        <taxon>Ascomycota</taxon>
        <taxon>Pezizomycotina</taxon>
        <taxon>Sordariomycetes</taxon>
        <taxon>Hypocreomycetidae</taxon>
        <taxon>Glomerellales</taxon>
        <taxon>Glomerellaceae</taxon>
        <taxon>Colletotrichum</taxon>
        <taxon>Colletotrichum acutatum species complex</taxon>
    </lineage>
</organism>
<comment type="caution">
    <text evidence="1">The sequence shown here is derived from an EMBL/GenBank/DDBJ whole genome shotgun (WGS) entry which is preliminary data.</text>
</comment>
<dbReference type="EMBL" id="JAESDN010000005">
    <property type="protein sequence ID" value="KAG7050269.1"/>
    <property type="molecule type" value="Genomic_DNA"/>
</dbReference>
<sequence>MPSAPRLHLLFSSTAGIPPEAQSTQHVSSLHLAPDSGLWTTGEHHPVTCASLNSASGVPWKSGYWSLLFSHGELLGPLRGSLGRRVPDDYFNINKDKKVSVPYLRILGNRSRSIVLRQLLRLASHYPSHHAAPGCIDAGLCFSVHGERRGGFRRSIPHSTRQIAFPGQDASSWRLAISSCAAVNPVHPVKSVVTVNRRKDHRSFVWPSRLGISSRSSRVIMNGVN</sequence>
<evidence type="ECO:0000313" key="1">
    <source>
        <dbReference type="EMBL" id="KAG7050269.1"/>
    </source>
</evidence>
<gene>
    <name evidence="1" type="ORF">JMJ77_013021</name>
</gene>
<name>A0A9P7UBN1_9PEZI</name>
<proteinExistence type="predicted"/>
<keyword evidence="2" id="KW-1185">Reference proteome</keyword>